<sequence>MWLSNDKTFFCSQMKRAYTHPISSVNFQDYEFLAKLAWEEDCPAEDITSVSLFSTDQNATASLNSREPGILCGTGVLEVLNALSGNKIRSELFKKDSESFQAGETLLKIEGSLVQILRIERILLNFIQYLSGISTTTGEVVKKYGQKGLMILDTRKTLPGYRKLAKYAVYCGGGSNHRLNLSEMAMIKDNHLAMYSSALEPVRKIKSRFPNKLVEVEIDSILQLEDAIASGAEVILLDNFSLEDSKTAYSILKQKAPNVLIEFSGGITPEKLEALSEFSGAGVSMGYLTHTTRFLDLGLDIERH</sequence>
<evidence type="ECO:0000313" key="12">
    <source>
        <dbReference type="EMBL" id="EKO16161.1"/>
    </source>
</evidence>
<protein>
    <recommendedName>
        <fullName evidence="4">nicotinate-nucleotide diphosphorylase (carboxylating)</fullName>
        <ecNumber evidence="4">2.4.2.19</ecNumber>
    </recommendedName>
    <alternativeName>
        <fullName evidence="8">Quinolinate phosphoribosyltransferase [decarboxylating]</fullName>
    </alternativeName>
</protein>
<evidence type="ECO:0000256" key="8">
    <source>
        <dbReference type="ARBA" id="ARBA00033102"/>
    </source>
</evidence>
<dbReference type="InterPro" id="IPR004393">
    <property type="entry name" value="NadC"/>
</dbReference>
<dbReference type="PIRSF" id="PIRSF006250">
    <property type="entry name" value="NadC_ModD"/>
    <property type="match status" value="1"/>
</dbReference>
<keyword evidence="6 9" id="KW-0328">Glycosyltransferase</keyword>
<dbReference type="GO" id="GO:0009435">
    <property type="term" value="P:NAD+ biosynthetic process"/>
    <property type="evidence" value="ECO:0007669"/>
    <property type="project" value="UniProtKB-UniPathway"/>
</dbReference>
<dbReference type="GO" id="GO:0034213">
    <property type="term" value="P:quinolinate catabolic process"/>
    <property type="evidence" value="ECO:0007669"/>
    <property type="project" value="TreeGrafter"/>
</dbReference>
<dbReference type="FunFam" id="3.20.20.70:FF:000030">
    <property type="entry name" value="Nicotinate-nucleotide pyrophosphorylase, carboxylating"/>
    <property type="match status" value="1"/>
</dbReference>
<evidence type="ECO:0000256" key="3">
    <source>
        <dbReference type="ARBA" id="ARBA00009400"/>
    </source>
</evidence>
<dbReference type="Pfam" id="PF01729">
    <property type="entry name" value="QRPTase_C"/>
    <property type="match status" value="1"/>
</dbReference>
<evidence type="ECO:0000256" key="7">
    <source>
        <dbReference type="ARBA" id="ARBA00022679"/>
    </source>
</evidence>
<dbReference type="SUPFAM" id="SSF51690">
    <property type="entry name" value="Nicotinate/Quinolinate PRTase C-terminal domain-like"/>
    <property type="match status" value="1"/>
</dbReference>
<comment type="function">
    <text evidence="1">Involved in the catabolism of quinolinic acid (QA).</text>
</comment>
<dbReference type="PANTHER" id="PTHR32179">
    <property type="entry name" value="NICOTINATE-NUCLEOTIDE PYROPHOSPHORYLASE [CARBOXYLATING]"/>
    <property type="match status" value="1"/>
</dbReference>
<dbReference type="FunFam" id="3.90.1170.20:FF:000006">
    <property type="entry name" value="Nicotinate-nucleotide diphosphorylase (Carboxylating)"/>
    <property type="match status" value="1"/>
</dbReference>
<evidence type="ECO:0000259" key="11">
    <source>
        <dbReference type="Pfam" id="PF02749"/>
    </source>
</evidence>
<accession>A0A0E2B4G5</accession>
<dbReference type="GO" id="GO:0004514">
    <property type="term" value="F:nicotinate-nucleotide diphosphorylase (carboxylating) activity"/>
    <property type="evidence" value="ECO:0007669"/>
    <property type="project" value="UniProtKB-EC"/>
</dbReference>
<evidence type="ECO:0000256" key="4">
    <source>
        <dbReference type="ARBA" id="ARBA00011944"/>
    </source>
</evidence>
<reference evidence="12 13" key="1">
    <citation type="submission" date="2012-10" db="EMBL/GenBank/DDBJ databases">
        <authorList>
            <person name="Harkins D.M."/>
            <person name="Durkin A.S."/>
            <person name="Brinkac L.M."/>
            <person name="Selengut J.D."/>
            <person name="Sanka R."/>
            <person name="DePew J."/>
            <person name="Purushe J."/>
            <person name="Peacock S.J."/>
            <person name="Thaipadungpanit J."/>
            <person name="Wuthiekanun V.W."/>
            <person name="Day N.P."/>
            <person name="Vinetz J.M."/>
            <person name="Sutton G.G."/>
            <person name="Nelson W.C."/>
            <person name="Fouts D.E."/>
        </authorList>
    </citation>
    <scope>NUCLEOTIDE SEQUENCE [LARGE SCALE GENOMIC DNA]</scope>
    <source>
        <strain evidence="12 13">H1</strain>
    </source>
</reference>
<keyword evidence="7 9" id="KW-0808">Transferase</keyword>
<dbReference type="InterPro" id="IPR002638">
    <property type="entry name" value="Quinolinate_PRibosylTrfase_C"/>
</dbReference>
<keyword evidence="5" id="KW-0662">Pyridine nucleotide biosynthesis</keyword>
<evidence type="ECO:0000256" key="2">
    <source>
        <dbReference type="ARBA" id="ARBA00004893"/>
    </source>
</evidence>
<dbReference type="EC" id="2.4.2.19" evidence="4"/>
<dbReference type="InterPro" id="IPR027277">
    <property type="entry name" value="NadC/ModD"/>
</dbReference>
<dbReference type="EMBL" id="AHMY02000034">
    <property type="protein sequence ID" value="EKO16161.1"/>
    <property type="molecule type" value="Genomic_DNA"/>
</dbReference>
<dbReference type="CDD" id="cd01572">
    <property type="entry name" value="QPRTase"/>
    <property type="match status" value="1"/>
</dbReference>
<dbReference type="NCBIfam" id="TIGR00078">
    <property type="entry name" value="nadC"/>
    <property type="match status" value="1"/>
</dbReference>
<organism evidence="12 13">
    <name type="scientific">Leptospira kirschneri str. H1</name>
    <dbReference type="NCBI Taxonomy" id="1049966"/>
    <lineage>
        <taxon>Bacteria</taxon>
        <taxon>Pseudomonadati</taxon>
        <taxon>Spirochaetota</taxon>
        <taxon>Spirochaetia</taxon>
        <taxon>Leptospirales</taxon>
        <taxon>Leptospiraceae</taxon>
        <taxon>Leptospira</taxon>
    </lineage>
</organism>
<evidence type="ECO:0000256" key="1">
    <source>
        <dbReference type="ARBA" id="ARBA00003237"/>
    </source>
</evidence>
<comment type="pathway">
    <text evidence="2">Cofactor biosynthesis; NAD(+) biosynthesis; nicotinate D-ribonucleotide from quinolinate: step 1/1.</text>
</comment>
<evidence type="ECO:0000256" key="9">
    <source>
        <dbReference type="PIRNR" id="PIRNR006250"/>
    </source>
</evidence>
<dbReference type="RefSeq" id="WP_004765248.1">
    <property type="nucleotide sequence ID" value="NZ_AHMY02000034.1"/>
</dbReference>
<dbReference type="Gene3D" id="3.20.20.70">
    <property type="entry name" value="Aldolase class I"/>
    <property type="match status" value="1"/>
</dbReference>
<feature type="domain" description="Quinolinate phosphoribosyl transferase C-terminal" evidence="10">
    <location>
        <begin position="133"/>
        <end position="300"/>
    </location>
</feature>
<proteinExistence type="inferred from homology"/>
<dbReference type="InterPro" id="IPR037128">
    <property type="entry name" value="Quinolinate_PRibosylTase_N_sf"/>
</dbReference>
<dbReference type="PANTHER" id="PTHR32179:SF3">
    <property type="entry name" value="NICOTINATE-NUCLEOTIDE PYROPHOSPHORYLASE [CARBOXYLATING]"/>
    <property type="match status" value="1"/>
</dbReference>
<dbReference type="InterPro" id="IPR036068">
    <property type="entry name" value="Nicotinate_pribotase-like_C"/>
</dbReference>
<dbReference type="InterPro" id="IPR013785">
    <property type="entry name" value="Aldolase_TIM"/>
</dbReference>
<dbReference type="Pfam" id="PF02749">
    <property type="entry name" value="QRPTase_N"/>
    <property type="match status" value="1"/>
</dbReference>
<evidence type="ECO:0000259" key="10">
    <source>
        <dbReference type="Pfam" id="PF01729"/>
    </source>
</evidence>
<dbReference type="SUPFAM" id="SSF54675">
    <property type="entry name" value="Nicotinate/Quinolinate PRTase N-terminal domain-like"/>
    <property type="match status" value="1"/>
</dbReference>
<dbReference type="Proteomes" id="UP000006253">
    <property type="component" value="Unassembled WGS sequence"/>
</dbReference>
<dbReference type="InterPro" id="IPR022412">
    <property type="entry name" value="Quinolinate_PRibosylTrfase_N"/>
</dbReference>
<dbReference type="Gene3D" id="3.90.1170.20">
    <property type="entry name" value="Quinolinate phosphoribosyl transferase, N-terminal domain"/>
    <property type="match status" value="1"/>
</dbReference>
<evidence type="ECO:0000313" key="13">
    <source>
        <dbReference type="Proteomes" id="UP000006253"/>
    </source>
</evidence>
<evidence type="ECO:0000256" key="5">
    <source>
        <dbReference type="ARBA" id="ARBA00022642"/>
    </source>
</evidence>
<name>A0A0E2B4G5_9LEPT</name>
<gene>
    <name evidence="12" type="primary">nadC</name>
    <name evidence="12" type="ORF">LEP1GSC081_3722</name>
</gene>
<feature type="domain" description="Quinolinate phosphoribosyl transferase N-terminal" evidence="11">
    <location>
        <begin position="46"/>
        <end position="131"/>
    </location>
</feature>
<comment type="caution">
    <text evidence="12">The sequence shown here is derived from an EMBL/GenBank/DDBJ whole genome shotgun (WGS) entry which is preliminary data.</text>
</comment>
<comment type="similarity">
    <text evidence="3 9">Belongs to the NadC/ModD family.</text>
</comment>
<evidence type="ECO:0000256" key="6">
    <source>
        <dbReference type="ARBA" id="ARBA00022676"/>
    </source>
</evidence>
<dbReference type="AlphaFoldDB" id="A0A0E2B4G5"/>
<dbReference type="UniPathway" id="UPA00253">
    <property type="reaction ID" value="UER00331"/>
</dbReference>
<dbReference type="GO" id="GO:0005737">
    <property type="term" value="C:cytoplasm"/>
    <property type="evidence" value="ECO:0007669"/>
    <property type="project" value="TreeGrafter"/>
</dbReference>